<dbReference type="Proteomes" id="UP001594351">
    <property type="component" value="Unassembled WGS sequence"/>
</dbReference>
<evidence type="ECO:0000313" key="1">
    <source>
        <dbReference type="EMBL" id="MFC1849890.1"/>
    </source>
</evidence>
<dbReference type="InterPro" id="IPR010921">
    <property type="entry name" value="Trp_repressor/repl_initiator"/>
</dbReference>
<gene>
    <name evidence="1" type="ORF">ACFL27_06740</name>
</gene>
<keyword evidence="2" id="KW-1185">Reference proteome</keyword>
<sequence length="63" mass="7092">MIIINLSRRHTRLSLRELGAYFGGVSYGTMAWICRQCRETVTTNDDSELSAIIGTIEPLMSRS</sequence>
<dbReference type="EMBL" id="JBHPBY010000064">
    <property type="protein sequence ID" value="MFC1849890.1"/>
    <property type="molecule type" value="Genomic_DNA"/>
</dbReference>
<comment type="caution">
    <text evidence="1">The sequence shown here is derived from an EMBL/GenBank/DDBJ whole genome shotgun (WGS) entry which is preliminary data.</text>
</comment>
<reference evidence="1 2" key="1">
    <citation type="submission" date="2024-09" db="EMBL/GenBank/DDBJ databases">
        <title>Laminarin stimulates single cell rates of sulfate reduction while oxygen inhibits transcriptomic activity in coastal marine sediment.</title>
        <authorList>
            <person name="Lindsay M."/>
            <person name="Orcutt B."/>
            <person name="Emerson D."/>
            <person name="Stepanauskas R."/>
            <person name="D'Angelo T."/>
        </authorList>
    </citation>
    <scope>NUCLEOTIDE SEQUENCE [LARGE SCALE GENOMIC DNA]</scope>
    <source>
        <strain evidence="1">SAG AM-311-K15</strain>
    </source>
</reference>
<proteinExistence type="predicted"/>
<dbReference type="Gene3D" id="1.10.1750.10">
    <property type="match status" value="1"/>
</dbReference>
<protein>
    <submittedName>
        <fullName evidence="1">Uncharacterized protein</fullName>
    </submittedName>
</protein>
<organism evidence="1 2">
    <name type="scientific">candidate division CSSED10-310 bacterium</name>
    <dbReference type="NCBI Taxonomy" id="2855610"/>
    <lineage>
        <taxon>Bacteria</taxon>
        <taxon>Bacteria division CSSED10-310</taxon>
    </lineage>
</organism>
<name>A0ABV6YUL4_UNCC1</name>
<dbReference type="SUPFAM" id="SSF48295">
    <property type="entry name" value="TrpR-like"/>
    <property type="match status" value="1"/>
</dbReference>
<evidence type="ECO:0000313" key="2">
    <source>
        <dbReference type="Proteomes" id="UP001594351"/>
    </source>
</evidence>
<accession>A0ABV6YUL4</accession>